<keyword evidence="2" id="KW-1133">Transmembrane helix</keyword>
<name>A0A495JX49_9ACTN</name>
<evidence type="ECO:0000256" key="2">
    <source>
        <dbReference type="SAM" id="Phobius"/>
    </source>
</evidence>
<dbReference type="RefSeq" id="WP_121160707.1">
    <property type="nucleotide sequence ID" value="NZ_RBKT01000001.1"/>
</dbReference>
<keyword evidence="4" id="KW-1185">Reference proteome</keyword>
<comment type="caution">
    <text evidence="3">The sequence shown here is derived from an EMBL/GenBank/DDBJ whole genome shotgun (WGS) entry which is preliminary data.</text>
</comment>
<organism evidence="3 4">
    <name type="scientific">Micromonospora pisi</name>
    <dbReference type="NCBI Taxonomy" id="589240"/>
    <lineage>
        <taxon>Bacteria</taxon>
        <taxon>Bacillati</taxon>
        <taxon>Actinomycetota</taxon>
        <taxon>Actinomycetes</taxon>
        <taxon>Micromonosporales</taxon>
        <taxon>Micromonosporaceae</taxon>
        <taxon>Micromonospora</taxon>
    </lineage>
</organism>
<gene>
    <name evidence="3" type="ORF">BDK92_7239</name>
</gene>
<sequence length="91" mass="9900">MSTARSRAEQVRDLIMLVILGIWTIYAGAAVIQLFSSGAKVLESLPPFWFWGIPLAPYSALYTPWQRTGPVGTPPIEPATPAIPQPPEPTP</sequence>
<keyword evidence="2" id="KW-0472">Membrane</keyword>
<dbReference type="Proteomes" id="UP000277671">
    <property type="component" value="Unassembled WGS sequence"/>
</dbReference>
<evidence type="ECO:0000256" key="1">
    <source>
        <dbReference type="SAM" id="MobiDB-lite"/>
    </source>
</evidence>
<dbReference type="EMBL" id="RBKT01000001">
    <property type="protein sequence ID" value="RKR92759.1"/>
    <property type="molecule type" value="Genomic_DNA"/>
</dbReference>
<evidence type="ECO:0000313" key="4">
    <source>
        <dbReference type="Proteomes" id="UP000277671"/>
    </source>
</evidence>
<dbReference type="OrthoDB" id="9931614at2"/>
<keyword evidence="2" id="KW-0812">Transmembrane</keyword>
<feature type="region of interest" description="Disordered" evidence="1">
    <location>
        <begin position="72"/>
        <end position="91"/>
    </location>
</feature>
<dbReference type="AlphaFoldDB" id="A0A495JX49"/>
<feature type="transmembrane region" description="Helical" evidence="2">
    <location>
        <begin position="14"/>
        <end position="36"/>
    </location>
</feature>
<proteinExistence type="predicted"/>
<feature type="transmembrane region" description="Helical" evidence="2">
    <location>
        <begin position="48"/>
        <end position="65"/>
    </location>
</feature>
<reference evidence="3 4" key="1">
    <citation type="submission" date="2018-10" db="EMBL/GenBank/DDBJ databases">
        <title>Sequencing the genomes of 1000 actinobacteria strains.</title>
        <authorList>
            <person name="Klenk H.-P."/>
        </authorList>
    </citation>
    <scope>NUCLEOTIDE SEQUENCE [LARGE SCALE GENOMIC DNA]</scope>
    <source>
        <strain evidence="3 4">DSM 45175</strain>
    </source>
</reference>
<accession>A0A495JX49</accession>
<protein>
    <submittedName>
        <fullName evidence="3">Uncharacterized protein</fullName>
    </submittedName>
</protein>
<evidence type="ECO:0000313" key="3">
    <source>
        <dbReference type="EMBL" id="RKR92759.1"/>
    </source>
</evidence>